<feature type="region of interest" description="Disordered" evidence="1">
    <location>
        <begin position="1"/>
        <end position="41"/>
    </location>
</feature>
<organism evidence="2">
    <name type="scientific">Mustela putorius furo</name>
    <name type="common">European domestic ferret</name>
    <name type="synonym">Mustela furo</name>
    <dbReference type="NCBI Taxonomy" id="9669"/>
    <lineage>
        <taxon>Eukaryota</taxon>
        <taxon>Metazoa</taxon>
        <taxon>Chordata</taxon>
        <taxon>Craniata</taxon>
        <taxon>Vertebrata</taxon>
        <taxon>Euteleostomi</taxon>
        <taxon>Mammalia</taxon>
        <taxon>Eutheria</taxon>
        <taxon>Laurasiatheria</taxon>
        <taxon>Carnivora</taxon>
        <taxon>Caniformia</taxon>
        <taxon>Musteloidea</taxon>
        <taxon>Mustelidae</taxon>
        <taxon>Mustelinae</taxon>
        <taxon>Mustela</taxon>
    </lineage>
</organism>
<name>M3Z701_MUSPF</name>
<feature type="region of interest" description="Disordered" evidence="1">
    <location>
        <begin position="373"/>
        <end position="401"/>
    </location>
</feature>
<dbReference type="Ensembl" id="ENSMPUT00000019644.1">
    <property type="protein sequence ID" value="ENSMPUP00000019364.1"/>
    <property type="gene ID" value="ENSMPUG00000019492.1"/>
</dbReference>
<dbReference type="InParanoid" id="M3Z701"/>
<proteinExistence type="predicted"/>
<reference evidence="2" key="1">
    <citation type="submission" date="2024-06" db="UniProtKB">
        <authorList>
            <consortium name="Ensembl"/>
        </authorList>
    </citation>
    <scope>IDENTIFICATION</scope>
</reference>
<protein>
    <submittedName>
        <fullName evidence="2">Uncharacterized protein</fullName>
    </submittedName>
</protein>
<feature type="compositionally biased region" description="Gly residues" evidence="1">
    <location>
        <begin position="1"/>
        <end position="10"/>
    </location>
</feature>
<dbReference type="EMBL" id="AEYP01101536">
    <property type="status" value="NOT_ANNOTATED_CDS"/>
    <property type="molecule type" value="Genomic_DNA"/>
</dbReference>
<evidence type="ECO:0000256" key="1">
    <source>
        <dbReference type="SAM" id="MobiDB-lite"/>
    </source>
</evidence>
<evidence type="ECO:0000313" key="2">
    <source>
        <dbReference type="Ensembl" id="ENSMPUP00000019364.1"/>
    </source>
</evidence>
<accession>M3Z701</accession>
<dbReference type="HOGENOM" id="CLU_639286_0_0_1"/>
<dbReference type="AlphaFoldDB" id="M3Z701"/>
<sequence>MLTGRDGGCCPGYPRTARAQGPVPTSRPHKHAQGPGPAPAVWTSTGWVPTVGAWLSRSGAWRGGVSPATRRPGPRSGPCRARAHPCCQQLSRCLQHRQHRQQLSLLSGRPWDCISVRRDGWYCAPGAALTSCESRVTRVPWARMVGTRPLAGARPACSSCSDHLLLPRGLAWEGGRRTPDPGVQAVQAALCCRPHHTAQAMCPIAFAHNGLSGLTSPEGNGALGHLVRRPEDGDRWGRPRELFPSCLTAAWPIPSWEMAPRQQRGPSHLLRRLLSASLHLARPPCWPARHTCLLRPSCGSGVHPCSERAESSCLVRSCKERALAPPPEGSARSPCQGCCLGGEVRVSGLSQDPVHTGPMPAADKHGKPLNLAHVISTHPPPQTGPQGLPGATDSGPSVLGATAAQPGLLLQPWAGSPQACRALGRDESQ</sequence>